<reference evidence="5 6" key="1">
    <citation type="journal article" date="2016" name="Antonie Van Leeuwenhoek">
        <title>Nocardia donostiensis sp. nov., isolated from human respiratory specimens.</title>
        <authorList>
            <person name="Ercibengoa M."/>
            <person name="Bell M."/>
            <person name="Marimon J.M."/>
            <person name="Humrighouse B."/>
            <person name="Klenk H.P."/>
            <person name="Potter G."/>
            <person name="Perez-Trallero E."/>
        </authorList>
    </citation>
    <scope>NUCLEOTIDE SEQUENCE [LARGE SCALE GENOMIC DNA]</scope>
    <source>
        <strain evidence="5 6">X1655</strain>
    </source>
</reference>
<dbReference type="InterPro" id="IPR009057">
    <property type="entry name" value="Homeodomain-like_sf"/>
</dbReference>
<evidence type="ECO:0000313" key="5">
    <source>
        <dbReference type="EMBL" id="ONM49831.1"/>
    </source>
</evidence>
<evidence type="ECO:0000256" key="3">
    <source>
        <dbReference type="ARBA" id="ARBA00023163"/>
    </source>
</evidence>
<evidence type="ECO:0000313" key="6">
    <source>
        <dbReference type="Proteomes" id="UP000188836"/>
    </source>
</evidence>
<dbReference type="InterPro" id="IPR020449">
    <property type="entry name" value="Tscrpt_reg_AraC-type_HTH"/>
</dbReference>
<proteinExistence type="predicted"/>
<organism evidence="5 6">
    <name type="scientific">Nocardia donostiensis</name>
    <dbReference type="NCBI Taxonomy" id="1538463"/>
    <lineage>
        <taxon>Bacteria</taxon>
        <taxon>Bacillati</taxon>
        <taxon>Actinomycetota</taxon>
        <taxon>Actinomycetes</taxon>
        <taxon>Mycobacteriales</taxon>
        <taxon>Nocardiaceae</taxon>
        <taxon>Nocardia</taxon>
    </lineage>
</organism>
<accession>A0A1V2TKF8</accession>
<dbReference type="PROSITE" id="PS01124">
    <property type="entry name" value="HTH_ARAC_FAMILY_2"/>
    <property type="match status" value="1"/>
</dbReference>
<dbReference type="OrthoDB" id="241790at2"/>
<dbReference type="PANTHER" id="PTHR46796">
    <property type="entry name" value="HTH-TYPE TRANSCRIPTIONAL ACTIVATOR RHAS-RELATED"/>
    <property type="match status" value="1"/>
</dbReference>
<evidence type="ECO:0000259" key="4">
    <source>
        <dbReference type="PROSITE" id="PS01124"/>
    </source>
</evidence>
<dbReference type="RefSeq" id="WP_077115343.1">
    <property type="nucleotide sequence ID" value="NZ_MUKP01000006.1"/>
</dbReference>
<protein>
    <submittedName>
        <fullName evidence="5">AraC family transcriptional regulator</fullName>
    </submittedName>
</protein>
<dbReference type="Gene3D" id="2.60.120.10">
    <property type="entry name" value="Jelly Rolls"/>
    <property type="match status" value="1"/>
</dbReference>
<keyword evidence="2" id="KW-0238">DNA-binding</keyword>
<keyword evidence="3" id="KW-0804">Transcription</keyword>
<dbReference type="InterPro" id="IPR018060">
    <property type="entry name" value="HTH_AraC"/>
</dbReference>
<dbReference type="InterPro" id="IPR050204">
    <property type="entry name" value="AraC_XylS_family_regulators"/>
</dbReference>
<dbReference type="STRING" id="1538463.B0T36_23720"/>
<dbReference type="SUPFAM" id="SSF46689">
    <property type="entry name" value="Homeodomain-like"/>
    <property type="match status" value="2"/>
</dbReference>
<name>A0A1V2TKF8_9NOCA</name>
<dbReference type="GO" id="GO:0003700">
    <property type="term" value="F:DNA-binding transcription factor activity"/>
    <property type="evidence" value="ECO:0007669"/>
    <property type="project" value="InterPro"/>
</dbReference>
<dbReference type="InterPro" id="IPR014710">
    <property type="entry name" value="RmlC-like_jellyroll"/>
</dbReference>
<feature type="domain" description="HTH araC/xylS-type" evidence="4">
    <location>
        <begin position="177"/>
        <end position="275"/>
    </location>
</feature>
<dbReference type="Pfam" id="PF12833">
    <property type="entry name" value="HTH_18"/>
    <property type="match status" value="1"/>
</dbReference>
<keyword evidence="1" id="KW-0805">Transcription regulation</keyword>
<evidence type="ECO:0000256" key="1">
    <source>
        <dbReference type="ARBA" id="ARBA00023015"/>
    </source>
</evidence>
<dbReference type="PROSITE" id="PS00041">
    <property type="entry name" value="HTH_ARAC_FAMILY_1"/>
    <property type="match status" value="1"/>
</dbReference>
<dbReference type="Gene3D" id="1.10.10.60">
    <property type="entry name" value="Homeodomain-like"/>
    <property type="match status" value="2"/>
</dbReference>
<dbReference type="EMBL" id="MUMY01000003">
    <property type="protein sequence ID" value="ONM49831.1"/>
    <property type="molecule type" value="Genomic_DNA"/>
</dbReference>
<keyword evidence="6" id="KW-1185">Reference proteome</keyword>
<dbReference type="InterPro" id="IPR018062">
    <property type="entry name" value="HTH_AraC-typ_CS"/>
</dbReference>
<sequence>MCTVTLVDPGPGGLDNVLADLRWRFVQRDVFALEPDRWQFLAGEPSALLVTEGLIRVEGLDETEDLAHGDFLFVPRSCRFALNALSEARVLRIQLAPVTTGGAMDALPSRVLLTEFTRHTPLAATMMQHLVEECRDPRGVQGDRVSTLIASMAIETWHARGCAPKRWLLRVNEPGIARAVAAMHADPGQDWTVEALARVALASRSGFAARFQVATGLTPGRYLTKLRIERAQRFLAEQEISVGALARQLGYRSETAFGRAFRRYTGRTPSEWRRAARVPVMERATAAPC</sequence>
<evidence type="ECO:0000256" key="2">
    <source>
        <dbReference type="ARBA" id="ARBA00023125"/>
    </source>
</evidence>
<dbReference type="Proteomes" id="UP000188836">
    <property type="component" value="Unassembled WGS sequence"/>
</dbReference>
<dbReference type="PRINTS" id="PR00032">
    <property type="entry name" value="HTHARAC"/>
</dbReference>
<dbReference type="SMART" id="SM00342">
    <property type="entry name" value="HTH_ARAC"/>
    <property type="match status" value="1"/>
</dbReference>
<gene>
    <name evidence="5" type="ORF">B0T46_05390</name>
</gene>
<comment type="caution">
    <text evidence="5">The sequence shown here is derived from an EMBL/GenBank/DDBJ whole genome shotgun (WGS) entry which is preliminary data.</text>
</comment>
<dbReference type="AlphaFoldDB" id="A0A1V2TKF8"/>
<dbReference type="PANTHER" id="PTHR46796:SF13">
    <property type="entry name" value="HTH-TYPE TRANSCRIPTIONAL ACTIVATOR RHAS"/>
    <property type="match status" value="1"/>
</dbReference>
<dbReference type="GO" id="GO:0043565">
    <property type="term" value="F:sequence-specific DNA binding"/>
    <property type="evidence" value="ECO:0007669"/>
    <property type="project" value="InterPro"/>
</dbReference>